<dbReference type="GO" id="GO:0005524">
    <property type="term" value="F:ATP binding"/>
    <property type="evidence" value="ECO:0007669"/>
    <property type="project" value="InterPro"/>
</dbReference>
<dbReference type="Gene3D" id="2.60.40.10">
    <property type="entry name" value="Immunoglobulins"/>
    <property type="match status" value="3"/>
</dbReference>
<dbReference type="Pfam" id="PF00005">
    <property type="entry name" value="ABC_tran"/>
    <property type="match status" value="1"/>
</dbReference>
<evidence type="ECO:0000256" key="1">
    <source>
        <dbReference type="ARBA" id="ARBA00009238"/>
    </source>
</evidence>
<feature type="region of interest" description="Disordered" evidence="4">
    <location>
        <begin position="87"/>
        <end position="201"/>
    </location>
</feature>
<feature type="compositionally biased region" description="Basic and acidic residues" evidence="4">
    <location>
        <begin position="140"/>
        <end position="158"/>
    </location>
</feature>
<name>A0A7R9FJL6_9NEOP</name>
<evidence type="ECO:0000256" key="3">
    <source>
        <dbReference type="PROSITE-ProRule" id="PRU00087"/>
    </source>
</evidence>
<dbReference type="EMBL" id="OE000369">
    <property type="protein sequence ID" value="CAD7453622.1"/>
    <property type="molecule type" value="Genomic_DNA"/>
</dbReference>
<feature type="compositionally biased region" description="Polar residues" evidence="4">
    <location>
        <begin position="189"/>
        <end position="201"/>
    </location>
</feature>
<dbReference type="SMART" id="SM00557">
    <property type="entry name" value="IG_FLMN"/>
    <property type="match status" value="3"/>
</dbReference>
<dbReference type="InterPro" id="IPR017868">
    <property type="entry name" value="Filamin/ABP280_repeat-like"/>
</dbReference>
<dbReference type="PANTHER" id="PTHR38537">
    <property type="entry name" value="JITTERBUG, ISOFORM N"/>
    <property type="match status" value="1"/>
</dbReference>
<dbReference type="SUPFAM" id="SSF81296">
    <property type="entry name" value="E set domains"/>
    <property type="match status" value="3"/>
</dbReference>
<keyword evidence="2" id="KW-0677">Repeat</keyword>
<accession>A0A7R9FJL6</accession>
<dbReference type="PROSITE" id="PS50194">
    <property type="entry name" value="FILAMIN_REPEAT"/>
    <property type="match status" value="3"/>
</dbReference>
<dbReference type="SUPFAM" id="SSF52540">
    <property type="entry name" value="P-loop containing nucleoside triphosphate hydrolases"/>
    <property type="match status" value="1"/>
</dbReference>
<dbReference type="PANTHER" id="PTHR38537:SF16">
    <property type="entry name" value="CALPONIN-HOMOLOGY (CH) DOMAIN-CONTAINING PROTEIN"/>
    <property type="match status" value="1"/>
</dbReference>
<feature type="domain" description="ABC transporter" evidence="5">
    <location>
        <begin position="584"/>
        <end position="623"/>
    </location>
</feature>
<dbReference type="Gene3D" id="3.40.50.300">
    <property type="entry name" value="P-loop containing nucleotide triphosphate hydrolases"/>
    <property type="match status" value="1"/>
</dbReference>
<feature type="repeat" description="Filamin" evidence="3">
    <location>
        <begin position="392"/>
        <end position="476"/>
    </location>
</feature>
<feature type="repeat" description="Filamin" evidence="3">
    <location>
        <begin position="10"/>
        <end position="91"/>
    </location>
</feature>
<proteinExistence type="inferred from homology"/>
<dbReference type="GO" id="GO:0030036">
    <property type="term" value="P:actin cytoskeleton organization"/>
    <property type="evidence" value="ECO:0007669"/>
    <property type="project" value="InterPro"/>
</dbReference>
<reference evidence="6" key="1">
    <citation type="submission" date="2020-11" db="EMBL/GenBank/DDBJ databases">
        <authorList>
            <person name="Tran Van P."/>
        </authorList>
    </citation>
    <scope>NUCLEOTIDE SEQUENCE</scope>
</reference>
<dbReference type="InterPro" id="IPR003439">
    <property type="entry name" value="ABC_transporter-like_ATP-bd"/>
</dbReference>
<evidence type="ECO:0000259" key="5">
    <source>
        <dbReference type="Pfam" id="PF00005"/>
    </source>
</evidence>
<dbReference type="AlphaFoldDB" id="A0A7R9FJL6"/>
<dbReference type="InterPro" id="IPR027417">
    <property type="entry name" value="P-loop_NTPase"/>
</dbReference>
<evidence type="ECO:0000256" key="2">
    <source>
        <dbReference type="ARBA" id="ARBA00022737"/>
    </source>
</evidence>
<dbReference type="InterPro" id="IPR001298">
    <property type="entry name" value="Filamin/ABP280_rpt"/>
</dbReference>
<feature type="repeat" description="Filamin" evidence="3">
    <location>
        <begin position="487"/>
        <end position="556"/>
    </location>
</feature>
<protein>
    <recommendedName>
        <fullName evidence="5">ABC transporter domain-containing protein</fullName>
    </recommendedName>
</protein>
<sequence length="637" mass="70179">MDDLCYQLRGLDVPATPGQPFSFTMDTSTTGGLGEVVLDVVHSGRSVSHHKELLGGELYKVTFTPHTSGKYRIYVYFNGTDVRGSPFSVRVGSSGQRSREKSNSPITRNLTSQQYVSSASYSSPEDSRWSRRQTGSPHHLVTESRSSMERLQLSDERGGSPARMVNGRGPSPLFPRERVSPVTKKVSESRSPSQSPTTFKQSVNVRRGSVDLLEDRNIVDTSSNVRVSSMLGSSNLRSDSWDAISKTKSLLSFGSLESLANLTNRNQTSRVEVRHVLVEVRHVLVEVRHVLVEVRHVLVEVRHVLVEVRHVLVEVRHVLVEVRHVLVEVRHVLVEVRHVLVEVRHILVEVRHVLVEVRHVLVEVRHVLVEVRTCTSRDETTQQSDPHLPAVVSGEALKMLSINRPVSVSVELTEPANLGDVTVTVTAPSRRNVPVKLFRNRDKVTASFTACEIGEHVIDVRAGDHRVNGAPFRTQAYNAAAIHVGRIPPAVLGQPVEFEIDGAGAGSGNLEILVNGGHVTSYVTSLGEHRFLASFVPHEAISHLVEMRFNKETVPGCVHETTDGSISLVNVPIVTPNCDVVCPNLTMKVKPGMHLLITGPNGCGKSSLFRILSGLWPVYAGELGKPSTADMFYIPQR</sequence>
<feature type="compositionally biased region" description="Low complexity" evidence="4">
    <location>
        <begin position="112"/>
        <end position="123"/>
    </location>
</feature>
<dbReference type="GO" id="GO:0016887">
    <property type="term" value="F:ATP hydrolysis activity"/>
    <property type="evidence" value="ECO:0007669"/>
    <property type="project" value="InterPro"/>
</dbReference>
<evidence type="ECO:0000313" key="6">
    <source>
        <dbReference type="EMBL" id="CAD7453622.1"/>
    </source>
</evidence>
<dbReference type="InterPro" id="IPR013783">
    <property type="entry name" value="Ig-like_fold"/>
</dbReference>
<comment type="similarity">
    <text evidence="1">Belongs to the filamin family.</text>
</comment>
<gene>
    <name evidence="6" type="ORF">TTEB3V08_LOCUS1751</name>
</gene>
<organism evidence="6">
    <name type="scientific">Timema tahoe</name>
    <dbReference type="NCBI Taxonomy" id="61484"/>
    <lineage>
        <taxon>Eukaryota</taxon>
        <taxon>Metazoa</taxon>
        <taxon>Ecdysozoa</taxon>
        <taxon>Arthropoda</taxon>
        <taxon>Hexapoda</taxon>
        <taxon>Insecta</taxon>
        <taxon>Pterygota</taxon>
        <taxon>Neoptera</taxon>
        <taxon>Polyneoptera</taxon>
        <taxon>Phasmatodea</taxon>
        <taxon>Timematodea</taxon>
        <taxon>Timematoidea</taxon>
        <taxon>Timematidae</taxon>
        <taxon>Timema</taxon>
    </lineage>
</organism>
<dbReference type="InterPro" id="IPR044801">
    <property type="entry name" value="Filamin"/>
</dbReference>
<dbReference type="GO" id="GO:0051015">
    <property type="term" value="F:actin filament binding"/>
    <property type="evidence" value="ECO:0007669"/>
    <property type="project" value="InterPro"/>
</dbReference>
<dbReference type="InterPro" id="IPR014756">
    <property type="entry name" value="Ig_E-set"/>
</dbReference>
<dbReference type="Pfam" id="PF00630">
    <property type="entry name" value="Filamin"/>
    <property type="match status" value="3"/>
</dbReference>
<evidence type="ECO:0000256" key="4">
    <source>
        <dbReference type="SAM" id="MobiDB-lite"/>
    </source>
</evidence>